<feature type="transmembrane region" description="Helical" evidence="19">
    <location>
        <begin position="181"/>
        <end position="199"/>
    </location>
</feature>
<reference evidence="20 21" key="1">
    <citation type="submission" date="2017-08" db="EMBL/GenBank/DDBJ databases">
        <title>Infants hospitalized years apart are colonized by the same room-sourced microbial strains.</title>
        <authorList>
            <person name="Brooks B."/>
            <person name="Olm M.R."/>
            <person name="Firek B.A."/>
            <person name="Baker R."/>
            <person name="Thomas B.C."/>
            <person name="Morowitz M.J."/>
            <person name="Banfield J.F."/>
        </authorList>
    </citation>
    <scope>NUCLEOTIDE SEQUENCE [LARGE SCALE GENOMIC DNA]</scope>
    <source>
        <strain evidence="20">S2_003_000_R2_14</strain>
    </source>
</reference>
<feature type="transmembrane region" description="Helical" evidence="19">
    <location>
        <begin position="58"/>
        <end position="77"/>
    </location>
</feature>
<evidence type="ECO:0000256" key="16">
    <source>
        <dbReference type="ARBA" id="ARBA00023209"/>
    </source>
</evidence>
<evidence type="ECO:0000256" key="15">
    <source>
        <dbReference type="ARBA" id="ARBA00023136"/>
    </source>
</evidence>
<evidence type="ECO:0000256" key="5">
    <source>
        <dbReference type="ARBA" id="ARBA00010185"/>
    </source>
</evidence>
<dbReference type="PROSITE" id="PS01315">
    <property type="entry name" value="CDS"/>
    <property type="match status" value="1"/>
</dbReference>
<dbReference type="PANTHER" id="PTHR46382:SF1">
    <property type="entry name" value="PHOSPHATIDATE CYTIDYLYLTRANSFERASE"/>
    <property type="match status" value="1"/>
</dbReference>
<organism evidence="20 21">
    <name type="scientific">Archangium gephyra</name>
    <dbReference type="NCBI Taxonomy" id="48"/>
    <lineage>
        <taxon>Bacteria</taxon>
        <taxon>Pseudomonadati</taxon>
        <taxon>Myxococcota</taxon>
        <taxon>Myxococcia</taxon>
        <taxon>Myxococcales</taxon>
        <taxon>Cystobacterineae</taxon>
        <taxon>Archangiaceae</taxon>
        <taxon>Archangium</taxon>
    </lineage>
</organism>
<dbReference type="GO" id="GO:0005886">
    <property type="term" value="C:plasma membrane"/>
    <property type="evidence" value="ECO:0007669"/>
    <property type="project" value="UniProtKB-SubCell"/>
</dbReference>
<keyword evidence="12 18" id="KW-0548">Nucleotidyltransferase</keyword>
<keyword evidence="15 19" id="KW-0472">Membrane</keyword>
<accession>A0A2W5VSH3</accession>
<dbReference type="GO" id="GO:0004605">
    <property type="term" value="F:phosphatidate cytidylyltransferase activity"/>
    <property type="evidence" value="ECO:0007669"/>
    <property type="project" value="UniProtKB-EC"/>
</dbReference>
<evidence type="ECO:0000256" key="1">
    <source>
        <dbReference type="ARBA" id="ARBA00001698"/>
    </source>
</evidence>
<feature type="transmembrane region" description="Helical" evidence="19">
    <location>
        <begin position="205"/>
        <end position="222"/>
    </location>
</feature>
<evidence type="ECO:0000256" key="13">
    <source>
        <dbReference type="ARBA" id="ARBA00022989"/>
    </source>
</evidence>
<keyword evidence="9" id="KW-0444">Lipid biosynthesis</keyword>
<evidence type="ECO:0000256" key="4">
    <source>
        <dbReference type="ARBA" id="ARBA00005189"/>
    </source>
</evidence>
<keyword evidence="11 18" id="KW-0812">Transmembrane</keyword>
<keyword evidence="16" id="KW-0594">Phospholipid biosynthesis</keyword>
<protein>
    <recommendedName>
        <fullName evidence="7 18">Phosphatidate cytidylyltransferase</fullName>
        <ecNumber evidence="6 18">2.7.7.41</ecNumber>
    </recommendedName>
</protein>
<dbReference type="EMBL" id="QFQP01000009">
    <property type="protein sequence ID" value="PZR13541.1"/>
    <property type="molecule type" value="Genomic_DNA"/>
</dbReference>
<evidence type="ECO:0000256" key="18">
    <source>
        <dbReference type="RuleBase" id="RU003938"/>
    </source>
</evidence>
<evidence type="ECO:0000256" key="9">
    <source>
        <dbReference type="ARBA" id="ARBA00022516"/>
    </source>
</evidence>
<dbReference type="GO" id="GO:0016024">
    <property type="term" value="P:CDP-diacylglycerol biosynthetic process"/>
    <property type="evidence" value="ECO:0007669"/>
    <property type="project" value="UniProtKB-UniPathway"/>
</dbReference>
<dbReference type="UniPathway" id="UPA00557">
    <property type="reaction ID" value="UER00614"/>
</dbReference>
<comment type="pathway">
    <text evidence="3 18">Phospholipid metabolism; CDP-diacylglycerol biosynthesis; CDP-diacylglycerol from sn-glycerol 3-phosphate: step 3/3.</text>
</comment>
<dbReference type="PANTHER" id="PTHR46382">
    <property type="entry name" value="PHOSPHATIDATE CYTIDYLYLTRANSFERASE"/>
    <property type="match status" value="1"/>
</dbReference>
<gene>
    <name evidence="20" type="ORF">DI536_12370</name>
</gene>
<evidence type="ECO:0000256" key="19">
    <source>
        <dbReference type="SAM" id="Phobius"/>
    </source>
</evidence>
<name>A0A2W5VSH3_9BACT</name>
<evidence type="ECO:0000256" key="3">
    <source>
        <dbReference type="ARBA" id="ARBA00005119"/>
    </source>
</evidence>
<evidence type="ECO:0000256" key="17">
    <source>
        <dbReference type="ARBA" id="ARBA00023264"/>
    </source>
</evidence>
<evidence type="ECO:0000256" key="6">
    <source>
        <dbReference type="ARBA" id="ARBA00012487"/>
    </source>
</evidence>
<keyword evidence="13 19" id="KW-1133">Transmembrane helix</keyword>
<feature type="transmembrane region" description="Helical" evidence="19">
    <location>
        <begin position="32"/>
        <end position="51"/>
    </location>
</feature>
<dbReference type="EC" id="2.7.7.41" evidence="6 18"/>
<keyword evidence="10 18" id="KW-0808">Transferase</keyword>
<sequence length="272" mass="29073">MNEKNKNLIVRVVSGLTLLPIVLYLLSAGGWATAGLLGFAAAACAWEYIGITLKGHSPIAFVTVALAGAMPLLPVAFPQHAHALISAATCVVLFLAWGWHLIRGPLPEAPQRTAHLLMAFIYGHGGLTALTALRLLPDGGWWVVAALVITWGNDTMAYFAGRFLGKHKLYPEVSPNKTWEGFAGGFVGAIGFLFIQRAFFFPSLTIVDCLVLGCLGSILGPAGDLCESMLKRAYGVKDSGKIIPGHGGMLDRIDALIFNAPMVLLYVQFIRG</sequence>
<dbReference type="Pfam" id="PF01148">
    <property type="entry name" value="CTP_transf_1"/>
    <property type="match status" value="1"/>
</dbReference>
<dbReference type="Proteomes" id="UP000249061">
    <property type="component" value="Unassembled WGS sequence"/>
</dbReference>
<keyword evidence="14" id="KW-0443">Lipid metabolism</keyword>
<proteinExistence type="inferred from homology"/>
<comment type="similarity">
    <text evidence="5 18">Belongs to the CDS family.</text>
</comment>
<evidence type="ECO:0000313" key="20">
    <source>
        <dbReference type="EMBL" id="PZR13541.1"/>
    </source>
</evidence>
<comment type="caution">
    <text evidence="20">The sequence shown here is derived from an EMBL/GenBank/DDBJ whole genome shotgun (WGS) entry which is preliminary data.</text>
</comment>
<keyword evidence="17" id="KW-1208">Phospholipid metabolism</keyword>
<evidence type="ECO:0000256" key="12">
    <source>
        <dbReference type="ARBA" id="ARBA00022695"/>
    </source>
</evidence>
<evidence type="ECO:0000256" key="10">
    <source>
        <dbReference type="ARBA" id="ARBA00022679"/>
    </source>
</evidence>
<dbReference type="InterPro" id="IPR000374">
    <property type="entry name" value="PC_trans"/>
</dbReference>
<keyword evidence="8" id="KW-1003">Cell membrane</keyword>
<comment type="pathway">
    <text evidence="4">Lipid metabolism.</text>
</comment>
<feature type="transmembrane region" description="Helical" evidence="19">
    <location>
        <begin position="139"/>
        <end position="160"/>
    </location>
</feature>
<feature type="transmembrane region" description="Helical" evidence="19">
    <location>
        <begin position="114"/>
        <end position="133"/>
    </location>
</feature>
<feature type="transmembrane region" description="Helical" evidence="19">
    <location>
        <begin position="83"/>
        <end position="102"/>
    </location>
</feature>
<evidence type="ECO:0000256" key="2">
    <source>
        <dbReference type="ARBA" id="ARBA00004651"/>
    </source>
</evidence>
<evidence type="ECO:0000256" key="11">
    <source>
        <dbReference type="ARBA" id="ARBA00022692"/>
    </source>
</evidence>
<evidence type="ECO:0000313" key="21">
    <source>
        <dbReference type="Proteomes" id="UP000249061"/>
    </source>
</evidence>
<dbReference type="AlphaFoldDB" id="A0A2W5VSH3"/>
<comment type="subcellular location">
    <subcellularLocation>
        <location evidence="2">Cell membrane</location>
        <topology evidence="2">Multi-pass membrane protein</topology>
    </subcellularLocation>
</comment>
<evidence type="ECO:0000256" key="14">
    <source>
        <dbReference type="ARBA" id="ARBA00023098"/>
    </source>
</evidence>
<evidence type="ECO:0000256" key="7">
    <source>
        <dbReference type="ARBA" id="ARBA00019373"/>
    </source>
</evidence>
<comment type="catalytic activity">
    <reaction evidence="1 18">
        <text>a 1,2-diacyl-sn-glycero-3-phosphate + CTP + H(+) = a CDP-1,2-diacyl-sn-glycerol + diphosphate</text>
        <dbReference type="Rhea" id="RHEA:16229"/>
        <dbReference type="ChEBI" id="CHEBI:15378"/>
        <dbReference type="ChEBI" id="CHEBI:33019"/>
        <dbReference type="ChEBI" id="CHEBI:37563"/>
        <dbReference type="ChEBI" id="CHEBI:58332"/>
        <dbReference type="ChEBI" id="CHEBI:58608"/>
        <dbReference type="EC" id="2.7.7.41"/>
    </reaction>
</comment>
<evidence type="ECO:0000256" key="8">
    <source>
        <dbReference type="ARBA" id="ARBA00022475"/>
    </source>
</evidence>